<accession>A0A811V385</accession>
<evidence type="ECO:0000313" key="2">
    <source>
        <dbReference type="EMBL" id="CAD7005384.1"/>
    </source>
</evidence>
<evidence type="ECO:0000256" key="1">
    <source>
        <dbReference type="SAM" id="Phobius"/>
    </source>
</evidence>
<reference evidence="2" key="1">
    <citation type="submission" date="2020-11" db="EMBL/GenBank/DDBJ databases">
        <authorList>
            <person name="Whitehead M."/>
        </authorList>
    </citation>
    <scope>NUCLEOTIDE SEQUENCE</scope>
    <source>
        <strain evidence="2">EGII</strain>
    </source>
</reference>
<name>A0A811V385_CERCA</name>
<evidence type="ECO:0000313" key="3">
    <source>
        <dbReference type="Proteomes" id="UP000606786"/>
    </source>
</evidence>
<dbReference type="Proteomes" id="UP000606786">
    <property type="component" value="Unassembled WGS sequence"/>
</dbReference>
<dbReference type="AlphaFoldDB" id="A0A811V385"/>
<keyword evidence="3" id="KW-1185">Reference proteome</keyword>
<feature type="transmembrane region" description="Helical" evidence="1">
    <location>
        <begin position="80"/>
        <end position="103"/>
    </location>
</feature>
<dbReference type="EMBL" id="CAJHJT010000034">
    <property type="protein sequence ID" value="CAD7005384.1"/>
    <property type="molecule type" value="Genomic_DNA"/>
</dbReference>
<keyword evidence="1" id="KW-1133">Transmembrane helix</keyword>
<proteinExistence type="predicted"/>
<keyword evidence="1" id="KW-0472">Membrane</keyword>
<protein>
    <submittedName>
        <fullName evidence="2">(Mediterranean fruit fly) hypothetical protein</fullName>
    </submittedName>
</protein>
<comment type="caution">
    <text evidence="2">The sequence shown here is derived from an EMBL/GenBank/DDBJ whole genome shotgun (WGS) entry which is preliminary data.</text>
</comment>
<gene>
    <name evidence="2" type="ORF">CCAP1982_LOCUS13744</name>
</gene>
<organism evidence="2 3">
    <name type="scientific">Ceratitis capitata</name>
    <name type="common">Mediterranean fruit fly</name>
    <name type="synonym">Tephritis capitata</name>
    <dbReference type="NCBI Taxonomy" id="7213"/>
    <lineage>
        <taxon>Eukaryota</taxon>
        <taxon>Metazoa</taxon>
        <taxon>Ecdysozoa</taxon>
        <taxon>Arthropoda</taxon>
        <taxon>Hexapoda</taxon>
        <taxon>Insecta</taxon>
        <taxon>Pterygota</taxon>
        <taxon>Neoptera</taxon>
        <taxon>Endopterygota</taxon>
        <taxon>Diptera</taxon>
        <taxon>Brachycera</taxon>
        <taxon>Muscomorpha</taxon>
        <taxon>Tephritoidea</taxon>
        <taxon>Tephritidae</taxon>
        <taxon>Ceratitis</taxon>
        <taxon>Ceratitis</taxon>
    </lineage>
</organism>
<keyword evidence="1" id="KW-0812">Transmembrane</keyword>
<sequence length="114" mass="13193">MTASFDFDTELLQAKNCLLQHQHRMAMTMATQRTNDNKHDSCRTAPHSAYSKCHQLPVEADKAFTYFFLAVESLKTATGIAVLILWYLYGDIGIVVLVLWYWYYDIDILVLVLR</sequence>